<protein>
    <recommendedName>
        <fullName evidence="4">DUF2846 domain-containing protein</fullName>
    </recommendedName>
</protein>
<dbReference type="PROSITE" id="PS51257">
    <property type="entry name" value="PROKAR_LIPOPROTEIN"/>
    <property type="match status" value="1"/>
</dbReference>
<evidence type="ECO:0000313" key="3">
    <source>
        <dbReference type="Proteomes" id="UP001390669"/>
    </source>
</evidence>
<organism evidence="2 3">
    <name type="scientific">Paraburkholderia guartelaensis</name>
    <dbReference type="NCBI Taxonomy" id="2546446"/>
    <lineage>
        <taxon>Bacteria</taxon>
        <taxon>Pseudomonadati</taxon>
        <taxon>Pseudomonadota</taxon>
        <taxon>Betaproteobacteria</taxon>
        <taxon>Burkholderiales</taxon>
        <taxon>Burkholderiaceae</taxon>
        <taxon>Paraburkholderia</taxon>
    </lineage>
</organism>
<dbReference type="Proteomes" id="UP001390669">
    <property type="component" value="Unassembled WGS sequence"/>
</dbReference>
<comment type="caution">
    <text evidence="2">The sequence shown here is derived from an EMBL/GenBank/DDBJ whole genome shotgun (WGS) entry which is preliminary data.</text>
</comment>
<evidence type="ECO:0008006" key="4">
    <source>
        <dbReference type="Google" id="ProtNLM"/>
    </source>
</evidence>
<feature type="chain" id="PRO_5045806437" description="DUF2846 domain-containing protein" evidence="1">
    <location>
        <begin position="25"/>
        <end position="148"/>
    </location>
</feature>
<dbReference type="EMBL" id="JAYMRW010000004">
    <property type="protein sequence ID" value="MEM5448283.1"/>
    <property type="molecule type" value="Genomic_DNA"/>
</dbReference>
<evidence type="ECO:0000256" key="1">
    <source>
        <dbReference type="SAM" id="SignalP"/>
    </source>
</evidence>
<proteinExistence type="predicted"/>
<accession>A0ABU9SAE0</accession>
<evidence type="ECO:0000313" key="2">
    <source>
        <dbReference type="EMBL" id="MEM5448283.1"/>
    </source>
</evidence>
<name>A0ABU9SAE0_9BURK</name>
<sequence length="148" mass="16517">MPPLPSRRSIASLAAAVTVVAAFALGGCAEEQPQPMPFKPVPAERILKPGYTEPGEGLVAVDVRRERTRNVIVKFRDAPVYIDGERVTDLMDGEHVTFYLKPGVRRIAVTTQFDPVMELRLLVDPRYTNRASITFDKDDRIGIRRVAQ</sequence>
<gene>
    <name evidence="2" type="ORF">VSR33_12385</name>
</gene>
<dbReference type="RefSeq" id="WP_406952179.1">
    <property type="nucleotide sequence ID" value="NZ_JAYMRW010000004.1"/>
</dbReference>
<keyword evidence="3" id="KW-1185">Reference proteome</keyword>
<keyword evidence="1" id="KW-0732">Signal</keyword>
<feature type="signal peptide" evidence="1">
    <location>
        <begin position="1"/>
        <end position="24"/>
    </location>
</feature>
<reference evidence="2 3" key="1">
    <citation type="submission" date="2024-01" db="EMBL/GenBank/DDBJ databases">
        <title>The diversity of rhizobia nodulating Mimosa spp. in eleven states of Brazil covering several biomes is determined by host plant, location, and edaphic factors.</title>
        <authorList>
            <person name="Rouws L."/>
            <person name="Barauna A."/>
            <person name="Beukes C."/>
            <person name="De Faria S.M."/>
            <person name="Gross E."/>
            <person name="Dos Reis Junior F.B."/>
            <person name="Simon M."/>
            <person name="Maluk M."/>
            <person name="Odee D.W."/>
            <person name="Kenicer G."/>
            <person name="Young J.P.W."/>
            <person name="Reis V.M."/>
            <person name="Zilli J."/>
            <person name="James E.K."/>
        </authorList>
    </citation>
    <scope>NUCLEOTIDE SEQUENCE [LARGE SCALE GENOMIC DNA]</scope>
    <source>
        <strain evidence="2 3">JPY164</strain>
    </source>
</reference>